<evidence type="ECO:0000313" key="2">
    <source>
        <dbReference type="Proteomes" id="UP000253845"/>
    </source>
</evidence>
<protein>
    <submittedName>
        <fullName evidence="1">Uncharacterized protein</fullName>
    </submittedName>
</protein>
<dbReference type="Proteomes" id="UP000253845">
    <property type="component" value="Unassembled WGS sequence"/>
</dbReference>
<accession>A0A370BZG5</accession>
<name>A0A370BZG5_ASPNG</name>
<gene>
    <name evidence="1" type="ORF">M747DRAFT_30470</name>
</gene>
<sequence length="56" mass="6384">MRLITSTSMIPISEKLLKTSMSTILVFLLLGPYPTFSWKNVVVNVVMLHQLFSYGH</sequence>
<dbReference type="VEuPathDB" id="FungiDB:M747DRAFT_30470"/>
<dbReference type="AlphaFoldDB" id="A0A370BZG5"/>
<proteinExistence type="predicted"/>
<evidence type="ECO:0000313" key="1">
    <source>
        <dbReference type="EMBL" id="RDH21127.1"/>
    </source>
</evidence>
<organism evidence="1 2">
    <name type="scientific">Aspergillus niger ATCC 13496</name>
    <dbReference type="NCBI Taxonomy" id="1353008"/>
    <lineage>
        <taxon>Eukaryota</taxon>
        <taxon>Fungi</taxon>
        <taxon>Dikarya</taxon>
        <taxon>Ascomycota</taxon>
        <taxon>Pezizomycotina</taxon>
        <taxon>Eurotiomycetes</taxon>
        <taxon>Eurotiomycetidae</taxon>
        <taxon>Eurotiales</taxon>
        <taxon>Aspergillaceae</taxon>
        <taxon>Aspergillus</taxon>
        <taxon>Aspergillus subgen. Circumdati</taxon>
    </lineage>
</organism>
<dbReference type="EMBL" id="KZ851912">
    <property type="protein sequence ID" value="RDH21127.1"/>
    <property type="molecule type" value="Genomic_DNA"/>
</dbReference>
<reference evidence="1 2" key="1">
    <citation type="submission" date="2018-07" db="EMBL/GenBank/DDBJ databases">
        <title>Section-level genome sequencing of Aspergillus section Nigri to investigate inter- and intra-species variation.</title>
        <authorList>
            <consortium name="DOE Joint Genome Institute"/>
            <person name="Vesth T.C."/>
            <person name="Nybo J.L."/>
            <person name="Theobald S."/>
            <person name="Frisvad J.C."/>
            <person name="Larsen T.O."/>
            <person name="Nielsen K.F."/>
            <person name="Hoof J.B."/>
            <person name="Brandl J."/>
            <person name="Salamov A."/>
            <person name="Riley R."/>
            <person name="Gladden J.M."/>
            <person name="Phatale P."/>
            <person name="Nielsen M.T."/>
            <person name="Lyhne E.K."/>
            <person name="Kogle M.E."/>
            <person name="Strasser K."/>
            <person name="McDonnell E."/>
            <person name="Barry K."/>
            <person name="Clum A."/>
            <person name="Chen C."/>
            <person name="Nolan M."/>
            <person name="Sandor L."/>
            <person name="Kuo A."/>
            <person name="Lipzen A."/>
            <person name="Hainaut M."/>
            <person name="Drula E."/>
            <person name="Tsang A."/>
            <person name="Magnuson J.K."/>
            <person name="Henrissat B."/>
            <person name="Wiebenga A."/>
            <person name="Simmons B.A."/>
            <person name="Makela M.R."/>
            <person name="De vries R.P."/>
            <person name="Grigoriev I.V."/>
            <person name="Mortensen U.H."/>
            <person name="Baker S.E."/>
            <person name="Andersen M.R."/>
        </authorList>
    </citation>
    <scope>NUCLEOTIDE SEQUENCE [LARGE SCALE GENOMIC DNA]</scope>
    <source>
        <strain evidence="1 2">ATCC 13496</strain>
    </source>
</reference>